<dbReference type="InterPro" id="IPR029058">
    <property type="entry name" value="AB_hydrolase_fold"/>
</dbReference>
<dbReference type="PANTHER" id="PTHR43798">
    <property type="entry name" value="MONOACYLGLYCEROL LIPASE"/>
    <property type="match status" value="1"/>
</dbReference>
<name>A0A4R6QR02_9BURK</name>
<dbReference type="PANTHER" id="PTHR43798:SF33">
    <property type="entry name" value="HYDROLASE, PUTATIVE (AFU_ORTHOLOGUE AFUA_2G14860)-RELATED"/>
    <property type="match status" value="1"/>
</dbReference>
<dbReference type="AlphaFoldDB" id="A0A4R6QR02"/>
<keyword evidence="3" id="KW-1185">Reference proteome</keyword>
<dbReference type="InParanoid" id="A0A4R6QR02"/>
<gene>
    <name evidence="2" type="ORF">DES47_1021112</name>
</gene>
<comment type="caution">
    <text evidence="2">The sequence shown here is derived from an EMBL/GenBank/DDBJ whole genome shotgun (WGS) entry which is preliminary data.</text>
</comment>
<feature type="domain" description="AB hydrolase-1" evidence="1">
    <location>
        <begin position="20"/>
        <end position="260"/>
    </location>
</feature>
<proteinExistence type="predicted"/>
<dbReference type="Gene3D" id="3.40.50.1820">
    <property type="entry name" value="alpha/beta hydrolase"/>
    <property type="match status" value="1"/>
</dbReference>
<evidence type="ECO:0000313" key="2">
    <source>
        <dbReference type="EMBL" id="TDP73350.1"/>
    </source>
</evidence>
<dbReference type="Pfam" id="PF00561">
    <property type="entry name" value="Abhydrolase_1"/>
    <property type="match status" value="1"/>
</dbReference>
<dbReference type="Proteomes" id="UP000295361">
    <property type="component" value="Unassembled WGS sequence"/>
</dbReference>
<evidence type="ECO:0000259" key="1">
    <source>
        <dbReference type="Pfam" id="PF00561"/>
    </source>
</evidence>
<evidence type="ECO:0000313" key="3">
    <source>
        <dbReference type="Proteomes" id="UP000295361"/>
    </source>
</evidence>
<accession>A0A4R6QR02</accession>
<dbReference type="InterPro" id="IPR050266">
    <property type="entry name" value="AB_hydrolase_sf"/>
</dbReference>
<dbReference type="GO" id="GO:0016020">
    <property type="term" value="C:membrane"/>
    <property type="evidence" value="ECO:0007669"/>
    <property type="project" value="TreeGrafter"/>
</dbReference>
<reference evidence="2 3" key="1">
    <citation type="submission" date="2019-03" db="EMBL/GenBank/DDBJ databases">
        <title>Genomic Encyclopedia of Type Strains, Phase IV (KMG-IV): sequencing the most valuable type-strain genomes for metagenomic binning, comparative biology and taxonomic classification.</title>
        <authorList>
            <person name="Goeker M."/>
        </authorList>
    </citation>
    <scope>NUCLEOTIDE SEQUENCE [LARGE SCALE GENOMIC DNA]</scope>
    <source>
        <strain evidence="2 3">DSM 16998</strain>
    </source>
</reference>
<protein>
    <submittedName>
        <fullName evidence="2">Pimeloyl-ACP methyl ester carboxylesterase</fullName>
    </submittedName>
</protein>
<dbReference type="RefSeq" id="WP_166651962.1">
    <property type="nucleotide sequence ID" value="NZ_SNXS01000002.1"/>
</dbReference>
<dbReference type="EMBL" id="SNXS01000002">
    <property type="protein sequence ID" value="TDP73350.1"/>
    <property type="molecule type" value="Genomic_DNA"/>
</dbReference>
<dbReference type="InterPro" id="IPR000073">
    <property type="entry name" value="AB_hydrolase_1"/>
</dbReference>
<dbReference type="SUPFAM" id="SSF53474">
    <property type="entry name" value="alpha/beta-Hydrolases"/>
    <property type="match status" value="1"/>
</dbReference>
<organism evidence="2 3">
    <name type="scientific">Roseateles toxinivorans</name>
    <dbReference type="NCBI Taxonomy" id="270368"/>
    <lineage>
        <taxon>Bacteria</taxon>
        <taxon>Pseudomonadati</taxon>
        <taxon>Pseudomonadota</taxon>
        <taxon>Betaproteobacteria</taxon>
        <taxon>Burkholderiales</taxon>
        <taxon>Sphaerotilaceae</taxon>
        <taxon>Roseateles</taxon>
    </lineage>
</organism>
<sequence length="286" mass="30257">MMPIAPQLPSLFSHSQGNGPLVVCIHSSTGSHGQWRALTESLSGRCQMLGVDLHGHGRSPAWPAFTPASLQVDAQAVARIAHAAQRSAPHEGVHLVGHSYGAAVALQLALSQPRWVRSLTLYEPVAFGMMRRASPDDAALAEVEEVAASVAALVRQDELLEAARVFASYWSGESAWVGMNQVQRSTMATRMATVPLHFKALFAATWDAPLLAALRMPVLLMKGAQTRASAARVAELLQAALPRVKTLTLSAAGHMGPLTHSSAVVGEMQAHLQQVGALATPLRAAA</sequence>